<evidence type="ECO:0000256" key="9">
    <source>
        <dbReference type="ARBA" id="ARBA00023078"/>
    </source>
</evidence>
<evidence type="ECO:0000313" key="16">
    <source>
        <dbReference type="Proteomes" id="UP001300502"/>
    </source>
</evidence>
<comment type="subcellular location">
    <subcellularLocation>
        <location evidence="2">Plastid</location>
        <location evidence="2">Chloroplast thylakoid lumen</location>
    </subcellularLocation>
</comment>
<comment type="similarity">
    <text evidence="3">Belongs to the cytochrome c family. PetJ subfamily.</text>
</comment>
<keyword evidence="16" id="KW-1185">Reference proteome</keyword>
<organism evidence="15 16">
    <name type="scientific">Galdieria yellowstonensis</name>
    <dbReference type="NCBI Taxonomy" id="3028027"/>
    <lineage>
        <taxon>Eukaryota</taxon>
        <taxon>Rhodophyta</taxon>
        <taxon>Bangiophyceae</taxon>
        <taxon>Galdieriales</taxon>
        <taxon>Galdieriaceae</taxon>
        <taxon>Galdieria</taxon>
    </lineage>
</organism>
<dbReference type="Gene3D" id="1.10.760.10">
    <property type="entry name" value="Cytochrome c-like domain"/>
    <property type="match status" value="1"/>
</dbReference>
<dbReference type="SUPFAM" id="SSF46626">
    <property type="entry name" value="Cytochrome c"/>
    <property type="match status" value="1"/>
</dbReference>
<evidence type="ECO:0000256" key="11">
    <source>
        <dbReference type="ARBA" id="ARBA00031247"/>
    </source>
</evidence>
<dbReference type="AlphaFoldDB" id="A0AAV9I4H1"/>
<evidence type="ECO:0000256" key="8">
    <source>
        <dbReference type="ARBA" id="ARBA00023004"/>
    </source>
</evidence>
<dbReference type="PANTHER" id="PTHR34688">
    <property type="entry name" value="CYTOCHROME C6, CHLOROPLASTIC"/>
    <property type="match status" value="1"/>
</dbReference>
<evidence type="ECO:0000256" key="7">
    <source>
        <dbReference type="ARBA" id="ARBA00022982"/>
    </source>
</evidence>
<evidence type="ECO:0000256" key="1">
    <source>
        <dbReference type="ARBA" id="ARBA00002347"/>
    </source>
</evidence>
<dbReference type="InterPro" id="IPR036909">
    <property type="entry name" value="Cyt_c-like_dom_sf"/>
</dbReference>
<comment type="caution">
    <text evidence="15">The sequence shown here is derived from an EMBL/GenBank/DDBJ whole genome shotgun (WGS) entry which is preliminary data.</text>
</comment>
<dbReference type="GO" id="GO:0005506">
    <property type="term" value="F:iron ion binding"/>
    <property type="evidence" value="ECO:0007669"/>
    <property type="project" value="InterPro"/>
</dbReference>
<evidence type="ECO:0000256" key="12">
    <source>
        <dbReference type="ARBA" id="ARBA00033211"/>
    </source>
</evidence>
<evidence type="ECO:0000256" key="6">
    <source>
        <dbReference type="ARBA" id="ARBA00022723"/>
    </source>
</evidence>
<keyword evidence="6 13" id="KW-0479">Metal-binding</keyword>
<keyword evidence="7" id="KW-0249">Electron transport</keyword>
<proteinExistence type="inferred from homology"/>
<reference evidence="15 16" key="1">
    <citation type="submission" date="2022-07" db="EMBL/GenBank/DDBJ databases">
        <title>Genome-wide signatures of adaptation to extreme environments.</title>
        <authorList>
            <person name="Cho C.H."/>
            <person name="Yoon H.S."/>
        </authorList>
    </citation>
    <scope>NUCLEOTIDE SEQUENCE [LARGE SCALE GENOMIC DNA]</scope>
    <source>
        <strain evidence="15 16">108.79 E11</strain>
    </source>
</reference>
<keyword evidence="9" id="KW-0793">Thylakoid</keyword>
<dbReference type="GO" id="GO:0009543">
    <property type="term" value="C:chloroplast thylakoid lumen"/>
    <property type="evidence" value="ECO:0007669"/>
    <property type="project" value="UniProtKB-SubCell"/>
</dbReference>
<evidence type="ECO:0000256" key="13">
    <source>
        <dbReference type="PROSITE-ProRule" id="PRU00433"/>
    </source>
</evidence>
<name>A0AAV9I4H1_9RHOD</name>
<evidence type="ECO:0000313" key="15">
    <source>
        <dbReference type="EMBL" id="KAK4523277.1"/>
    </source>
</evidence>
<dbReference type="InterPro" id="IPR008168">
    <property type="entry name" value="Cyt_C_IC"/>
</dbReference>
<dbReference type="Proteomes" id="UP001300502">
    <property type="component" value="Unassembled WGS sequence"/>
</dbReference>
<feature type="domain" description="Cytochrome c" evidence="14">
    <location>
        <begin position="27"/>
        <end position="109"/>
    </location>
</feature>
<evidence type="ECO:0000256" key="3">
    <source>
        <dbReference type="ARBA" id="ARBA00009650"/>
    </source>
</evidence>
<gene>
    <name evidence="15" type="ORF">GAYE_PCTG50G1170</name>
</gene>
<evidence type="ECO:0000256" key="10">
    <source>
        <dbReference type="ARBA" id="ARBA00030448"/>
    </source>
</evidence>
<dbReference type="GO" id="GO:0020037">
    <property type="term" value="F:heme binding"/>
    <property type="evidence" value="ECO:0007669"/>
    <property type="project" value="InterPro"/>
</dbReference>
<evidence type="ECO:0000256" key="4">
    <source>
        <dbReference type="ARBA" id="ARBA00022448"/>
    </source>
</evidence>
<sequence>MVVGGCRRRLAISAVAGWDPSQQGSVTAFHQAQVLFEQNCAACHANGGNIIFYARNKTLFPKALEKNGYRDKASIAQITKQGKGAMPGYANKLDDQEISLLSEYILQRAAENWK</sequence>
<dbReference type="InterPro" id="IPR009056">
    <property type="entry name" value="Cyt_c-like_dom"/>
</dbReference>
<dbReference type="Pfam" id="PF13442">
    <property type="entry name" value="Cytochrome_CBB3"/>
    <property type="match status" value="1"/>
</dbReference>
<keyword evidence="5 13" id="KW-0349">Heme</keyword>
<keyword evidence="4" id="KW-0813">Transport</keyword>
<dbReference type="InterPro" id="IPR023655">
    <property type="entry name" value="Cyt_C6"/>
</dbReference>
<dbReference type="PANTHER" id="PTHR34688:SF2">
    <property type="entry name" value="CYTOCHROME C6, CHLOROPLASTIC"/>
    <property type="match status" value="1"/>
</dbReference>
<dbReference type="PROSITE" id="PS51007">
    <property type="entry name" value="CYTC"/>
    <property type="match status" value="1"/>
</dbReference>
<dbReference type="EMBL" id="JANCYU010000013">
    <property type="protein sequence ID" value="KAK4523277.1"/>
    <property type="molecule type" value="Genomic_DNA"/>
</dbReference>
<accession>A0AAV9I4H1</accession>
<evidence type="ECO:0000256" key="5">
    <source>
        <dbReference type="ARBA" id="ARBA00022617"/>
    </source>
</evidence>
<keyword evidence="8 13" id="KW-0408">Iron</keyword>
<dbReference type="GO" id="GO:0009055">
    <property type="term" value="F:electron transfer activity"/>
    <property type="evidence" value="ECO:0007669"/>
    <property type="project" value="InterPro"/>
</dbReference>
<dbReference type="PRINTS" id="PR00605">
    <property type="entry name" value="CYTCHROMECIC"/>
</dbReference>
<comment type="function">
    <text evidence="1">Functions as an electron carrier between membrane-bound cytochrome b6-f and photosystem I in oxygenic photosynthesis.</text>
</comment>
<evidence type="ECO:0000259" key="14">
    <source>
        <dbReference type="PROSITE" id="PS51007"/>
    </source>
</evidence>
<protein>
    <recommendedName>
        <fullName evidence="12">Cytochrome c-553</fullName>
    </recommendedName>
    <alternativeName>
        <fullName evidence="11">Cytochrome c553</fullName>
    </alternativeName>
    <alternativeName>
        <fullName evidence="10">Soluble cytochrome f</fullName>
    </alternativeName>
</protein>
<evidence type="ECO:0000256" key="2">
    <source>
        <dbReference type="ARBA" id="ARBA00004456"/>
    </source>
</evidence>